<evidence type="ECO:0000256" key="1">
    <source>
        <dbReference type="SAM" id="MobiDB-lite"/>
    </source>
</evidence>
<evidence type="ECO:0000313" key="2">
    <source>
        <dbReference type="EMBL" id="CAK0825551.1"/>
    </source>
</evidence>
<feature type="region of interest" description="Disordered" evidence="1">
    <location>
        <begin position="120"/>
        <end position="215"/>
    </location>
</feature>
<feature type="compositionally biased region" description="Low complexity" evidence="1">
    <location>
        <begin position="153"/>
        <end position="184"/>
    </location>
</feature>
<gene>
    <name evidence="2" type="ORF">PCOR1329_LOCUS25651</name>
</gene>
<comment type="caution">
    <text evidence="2">The sequence shown here is derived from an EMBL/GenBank/DDBJ whole genome shotgun (WGS) entry which is preliminary data.</text>
</comment>
<accession>A0ABN9S7D1</accession>
<dbReference type="EMBL" id="CAUYUJ010008991">
    <property type="protein sequence ID" value="CAK0825551.1"/>
    <property type="molecule type" value="Genomic_DNA"/>
</dbReference>
<sequence>MGFGWGKGGGFWSKTTADAIKEIKAQLIDQGGTGKVWVDDWGRRFQPELGTLRQFLEARYDKFQINPGKGASFTVSLVGYYPDEGHSYGSYSGSWGKGSTSKGQYSGYKGEYKPTWQLKEPTETYTGGGSKYGKRWVPKDNASQADEETSEVAQAAAAGPSSSGAQAAAGPTGAAASGAAAGSASKEEPRADADADDGERPLAFDDPVDDLDSPK</sequence>
<organism evidence="2 3">
    <name type="scientific">Prorocentrum cordatum</name>
    <dbReference type="NCBI Taxonomy" id="2364126"/>
    <lineage>
        <taxon>Eukaryota</taxon>
        <taxon>Sar</taxon>
        <taxon>Alveolata</taxon>
        <taxon>Dinophyceae</taxon>
        <taxon>Prorocentrales</taxon>
        <taxon>Prorocentraceae</taxon>
        <taxon>Prorocentrum</taxon>
    </lineage>
</organism>
<keyword evidence="3" id="KW-1185">Reference proteome</keyword>
<feature type="compositionally biased region" description="Acidic residues" evidence="1">
    <location>
        <begin position="206"/>
        <end position="215"/>
    </location>
</feature>
<feature type="compositionally biased region" description="Basic and acidic residues" evidence="1">
    <location>
        <begin position="185"/>
        <end position="203"/>
    </location>
</feature>
<reference evidence="2" key="1">
    <citation type="submission" date="2023-10" db="EMBL/GenBank/DDBJ databases">
        <authorList>
            <person name="Chen Y."/>
            <person name="Shah S."/>
            <person name="Dougan E. K."/>
            <person name="Thang M."/>
            <person name="Chan C."/>
        </authorList>
    </citation>
    <scope>NUCLEOTIDE SEQUENCE [LARGE SCALE GENOMIC DNA]</scope>
</reference>
<name>A0ABN9S7D1_9DINO</name>
<evidence type="ECO:0000313" key="3">
    <source>
        <dbReference type="Proteomes" id="UP001189429"/>
    </source>
</evidence>
<proteinExistence type="predicted"/>
<dbReference type="Proteomes" id="UP001189429">
    <property type="component" value="Unassembled WGS sequence"/>
</dbReference>
<protein>
    <submittedName>
        <fullName evidence="2">Uncharacterized protein</fullName>
    </submittedName>
</protein>